<evidence type="ECO:0000313" key="3">
    <source>
        <dbReference type="EMBL" id="RAI56119.1"/>
    </source>
</evidence>
<reference evidence="4" key="1">
    <citation type="submission" date="2018-06" db="EMBL/GenBank/DDBJ databases">
        <authorList>
            <person name="Khan S.A."/>
        </authorList>
    </citation>
    <scope>NUCLEOTIDE SEQUENCE [LARGE SCALE GENOMIC DNA]</scope>
    <source>
        <strain evidence="4">DB-1506</strain>
    </source>
</reference>
<protein>
    <submittedName>
        <fullName evidence="3">Quinoprotein dehydrogenase-associated SoxYZ-like carrier</fullName>
    </submittedName>
</protein>
<dbReference type="InterPro" id="IPR013783">
    <property type="entry name" value="Ig-like_fold"/>
</dbReference>
<keyword evidence="4" id="KW-1185">Reference proteome</keyword>
<dbReference type="EMBL" id="QLIX01000026">
    <property type="protein sequence ID" value="RAI56119.1"/>
    <property type="molecule type" value="Genomic_DNA"/>
</dbReference>
<evidence type="ECO:0000313" key="4">
    <source>
        <dbReference type="Proteomes" id="UP000249065"/>
    </source>
</evidence>
<dbReference type="InterPro" id="IPR032711">
    <property type="entry name" value="SoxY"/>
</dbReference>
<name>A0A327LZN9_9PROT</name>
<evidence type="ECO:0000259" key="1">
    <source>
        <dbReference type="Pfam" id="PF08770"/>
    </source>
</evidence>
<dbReference type="Pfam" id="PF08770">
    <property type="entry name" value="SoxZ"/>
    <property type="match status" value="1"/>
</dbReference>
<dbReference type="Gene3D" id="2.60.40.10">
    <property type="entry name" value="Immunoglobulins"/>
    <property type="match status" value="1"/>
</dbReference>
<dbReference type="InterPro" id="IPR014880">
    <property type="entry name" value="SoxZ_dom"/>
</dbReference>
<gene>
    <name evidence="3" type="ORF">DOO78_22450</name>
</gene>
<dbReference type="Proteomes" id="UP000249065">
    <property type="component" value="Unassembled WGS sequence"/>
</dbReference>
<evidence type="ECO:0000259" key="2">
    <source>
        <dbReference type="Pfam" id="PF13501"/>
    </source>
</evidence>
<organism evidence="3 4">
    <name type="scientific">Roseicella frigidaeris</name>
    <dbReference type="NCBI Taxonomy" id="2230885"/>
    <lineage>
        <taxon>Bacteria</taxon>
        <taxon>Pseudomonadati</taxon>
        <taxon>Pseudomonadota</taxon>
        <taxon>Alphaproteobacteria</taxon>
        <taxon>Acetobacterales</taxon>
        <taxon>Roseomonadaceae</taxon>
        <taxon>Roseicella</taxon>
    </lineage>
</organism>
<sequence length="284" mass="29543">MGVAAMPRAIARRPILSGLLPGAAALVAGRAGAQGIEPAEAPRRAERWRDLKQAILGDRPTEPAGPALDLSAPARAQDAALVPVAIALSAAAAPAARALYLVVDENPLPLAAVFRAGQPGALRALTARIRVDAYTYLHAVAEMADGRLLETARFVKAAGGCSAPIAGDLEAARQRMGRMRMSLPEGPPAPGRAVPVQVAVSHPNTSGLQIDQLTRLSIPAEYIRALRVTYAGAEVLRIESEIAIAENPTFGFTLAGAPGGELQVVAADNRDRRFEGRWTLGAAG</sequence>
<dbReference type="NCBIfam" id="TIGR04557">
    <property type="entry name" value="fuse_rel_SoxYZ"/>
    <property type="match status" value="1"/>
</dbReference>
<feature type="domain" description="Sulphur oxidation protein SoxZ" evidence="1">
    <location>
        <begin position="189"/>
        <end position="277"/>
    </location>
</feature>
<dbReference type="Gene3D" id="2.60.40.2470">
    <property type="entry name" value="SoxY domain"/>
    <property type="match status" value="1"/>
</dbReference>
<proteinExistence type="predicted"/>
<dbReference type="InterPro" id="IPR038162">
    <property type="entry name" value="SoxY_sf"/>
</dbReference>
<feature type="domain" description="Ig-like SoxY" evidence="2">
    <location>
        <begin position="53"/>
        <end position="161"/>
    </location>
</feature>
<dbReference type="InterPro" id="IPR014756">
    <property type="entry name" value="Ig_E-set"/>
</dbReference>
<accession>A0A327LZN9</accession>
<dbReference type="AlphaFoldDB" id="A0A327LZN9"/>
<dbReference type="Pfam" id="PF13501">
    <property type="entry name" value="SoxY"/>
    <property type="match status" value="1"/>
</dbReference>
<dbReference type="SUPFAM" id="SSF81296">
    <property type="entry name" value="E set domains"/>
    <property type="match status" value="1"/>
</dbReference>
<comment type="caution">
    <text evidence="3">The sequence shown here is derived from an EMBL/GenBank/DDBJ whole genome shotgun (WGS) entry which is preliminary data.</text>
</comment>
<dbReference type="OrthoDB" id="8538315at2"/>
<dbReference type="InterPro" id="IPR030831">
    <property type="entry name" value="Fuse-rel_SoxYZ"/>
</dbReference>